<feature type="active site" description="Proton acceptor; for GTP cyclohydrolase activity" evidence="18">
    <location>
        <position position="335"/>
    </location>
</feature>
<evidence type="ECO:0000256" key="17">
    <source>
        <dbReference type="ARBA" id="ARBA00049295"/>
    </source>
</evidence>
<dbReference type="GO" id="GO:0005829">
    <property type="term" value="C:cytosol"/>
    <property type="evidence" value="ECO:0007669"/>
    <property type="project" value="TreeGrafter"/>
</dbReference>
<dbReference type="PANTHER" id="PTHR21327:SF18">
    <property type="entry name" value="3,4-DIHYDROXY-2-BUTANONE 4-PHOSPHATE SYNTHASE"/>
    <property type="match status" value="1"/>
</dbReference>
<feature type="binding site" evidence="18">
    <location>
        <begin position="301"/>
        <end position="303"/>
    </location>
    <ligand>
        <name>GTP</name>
        <dbReference type="ChEBI" id="CHEBI:37565"/>
    </ligand>
</feature>
<dbReference type="EMBL" id="JAUHQC010000006">
    <property type="protein sequence ID" value="MDN4532856.1"/>
    <property type="molecule type" value="Genomic_DNA"/>
</dbReference>
<dbReference type="GO" id="GO:0008270">
    <property type="term" value="F:zinc ion binding"/>
    <property type="evidence" value="ECO:0007669"/>
    <property type="project" value="UniProtKB-UniRule"/>
</dbReference>
<dbReference type="AlphaFoldDB" id="A0AAP8TU24"/>
<dbReference type="CDD" id="cd00641">
    <property type="entry name" value="GTP_cyclohydro2"/>
    <property type="match status" value="1"/>
</dbReference>
<dbReference type="Pfam" id="PF00925">
    <property type="entry name" value="GTP_cyclohydro2"/>
    <property type="match status" value="1"/>
</dbReference>
<feature type="binding site" evidence="18">
    <location>
        <position position="277"/>
    </location>
    <ligand>
        <name>Zn(2+)</name>
        <dbReference type="ChEBI" id="CHEBI:29105"/>
        <note>catalytic</note>
    </ligand>
</feature>
<dbReference type="GO" id="GO:0003935">
    <property type="term" value="F:GTP cyclohydrolase II activity"/>
    <property type="evidence" value="ECO:0007669"/>
    <property type="project" value="UniProtKB-UniRule"/>
</dbReference>
<comment type="catalytic activity">
    <reaction evidence="1 18">
        <text>D-ribulose 5-phosphate = (2S)-2-hydroxy-3-oxobutyl phosphate + formate + H(+)</text>
        <dbReference type="Rhea" id="RHEA:18457"/>
        <dbReference type="ChEBI" id="CHEBI:15378"/>
        <dbReference type="ChEBI" id="CHEBI:15740"/>
        <dbReference type="ChEBI" id="CHEBI:58121"/>
        <dbReference type="ChEBI" id="CHEBI:58830"/>
        <dbReference type="EC" id="4.1.99.12"/>
    </reaction>
</comment>
<feature type="domain" description="GTP cyclohydrolase II" evidence="19">
    <location>
        <begin position="219"/>
        <end position="378"/>
    </location>
</feature>
<keyword evidence="12 18" id="KW-0460">Magnesium</keyword>
<dbReference type="Proteomes" id="UP001171687">
    <property type="component" value="Unassembled WGS sequence"/>
</dbReference>
<dbReference type="SUPFAM" id="SSF142695">
    <property type="entry name" value="RibA-like"/>
    <property type="match status" value="1"/>
</dbReference>
<dbReference type="InterPro" id="IPR000926">
    <property type="entry name" value="RibA"/>
</dbReference>
<dbReference type="Gene3D" id="3.40.50.10990">
    <property type="entry name" value="GTP cyclohydrolase II"/>
    <property type="match status" value="1"/>
</dbReference>
<dbReference type="GO" id="GO:0008686">
    <property type="term" value="F:3,4-dihydroxy-2-butanone-4-phosphate synthase activity"/>
    <property type="evidence" value="ECO:0007669"/>
    <property type="project" value="UniProtKB-UniRule"/>
</dbReference>
<evidence type="ECO:0000256" key="5">
    <source>
        <dbReference type="ARBA" id="ARBA00004904"/>
    </source>
</evidence>
<comment type="pathway">
    <text evidence="4 18">Cofactor biosynthesis; riboflavin biosynthesis; 5-amino-6-(D-ribitylamino)uracil from GTP: step 1/4.</text>
</comment>
<dbReference type="Gene3D" id="3.90.870.10">
    <property type="entry name" value="DHBP synthase"/>
    <property type="match status" value="1"/>
</dbReference>
<dbReference type="GO" id="GO:0009231">
    <property type="term" value="P:riboflavin biosynthetic process"/>
    <property type="evidence" value="ECO:0007669"/>
    <property type="project" value="UniProtKB-UniRule"/>
</dbReference>
<evidence type="ECO:0000256" key="16">
    <source>
        <dbReference type="ARBA" id="ARBA00023268"/>
    </source>
</evidence>
<evidence type="ECO:0000259" key="19">
    <source>
        <dbReference type="Pfam" id="PF00925"/>
    </source>
</evidence>
<feature type="binding site" evidence="18">
    <location>
        <begin position="27"/>
        <end position="28"/>
    </location>
    <ligand>
        <name>D-ribulose 5-phosphate</name>
        <dbReference type="ChEBI" id="CHEBI:58121"/>
    </ligand>
</feature>
<evidence type="ECO:0000256" key="3">
    <source>
        <dbReference type="ARBA" id="ARBA00002284"/>
    </source>
</evidence>
<dbReference type="HAMAP" id="MF_01283">
    <property type="entry name" value="RibBA"/>
    <property type="match status" value="1"/>
</dbReference>
<comment type="cofactor">
    <cofactor evidence="18">
        <name>Mg(2+)</name>
        <dbReference type="ChEBI" id="CHEBI:18420"/>
    </cofactor>
    <cofactor evidence="18">
        <name>Mn(2+)</name>
        <dbReference type="ChEBI" id="CHEBI:29035"/>
    </cofactor>
    <text evidence="18">Binds 2 divalent metal cations per subunit. Magnesium or manganese.</text>
</comment>
<dbReference type="EC" id="3.5.4.25" evidence="18"/>
<dbReference type="InterPro" id="IPR000422">
    <property type="entry name" value="DHBP_synthase_RibB"/>
</dbReference>
<feature type="binding site" evidence="18">
    <location>
        <position position="32"/>
    </location>
    <ligand>
        <name>D-ribulose 5-phosphate</name>
        <dbReference type="ChEBI" id="CHEBI:58121"/>
    </ligand>
</feature>
<dbReference type="PANTHER" id="PTHR21327">
    <property type="entry name" value="GTP CYCLOHYDROLASE II-RELATED"/>
    <property type="match status" value="1"/>
</dbReference>
<dbReference type="EC" id="4.1.99.12" evidence="18"/>
<accession>A0AAP8TU24</accession>
<dbReference type="NCBIfam" id="NF001591">
    <property type="entry name" value="PRK00393.1"/>
    <property type="match status" value="1"/>
</dbReference>
<evidence type="ECO:0000313" key="21">
    <source>
        <dbReference type="EMBL" id="PNZ69327.1"/>
    </source>
</evidence>
<keyword evidence="13 18" id="KW-0342">GTP-binding</keyword>
<evidence type="ECO:0000256" key="6">
    <source>
        <dbReference type="ARBA" id="ARBA00005520"/>
    </source>
</evidence>
<dbReference type="Proteomes" id="UP000242470">
    <property type="component" value="Unassembled WGS sequence"/>
</dbReference>
<dbReference type="InterPro" id="IPR032677">
    <property type="entry name" value="GTP_cyclohydro_II"/>
</dbReference>
<comment type="function">
    <text evidence="18">Catalyzes the conversion of GTP to 2,5-diamino-6-ribosylamino-4(3H)-pyrimidinone 5'-phosphate (DARP), formate and pyrophosphate.</text>
</comment>
<feature type="region of interest" description="GTP cyclohydrolase II" evidence="18">
    <location>
        <begin position="201"/>
        <end position="403"/>
    </location>
</feature>
<evidence type="ECO:0000256" key="10">
    <source>
        <dbReference type="ARBA" id="ARBA00022801"/>
    </source>
</evidence>
<dbReference type="HAMAP" id="MF_00180">
    <property type="entry name" value="RibB"/>
    <property type="match status" value="1"/>
</dbReference>
<comment type="similarity">
    <text evidence="18">In the C-terminal section; belongs to the GTP cyclohydrolase II family.</text>
</comment>
<dbReference type="EMBL" id="PPQW01000004">
    <property type="protein sequence ID" value="PNZ69327.1"/>
    <property type="molecule type" value="Genomic_DNA"/>
</dbReference>
<evidence type="ECO:0000313" key="22">
    <source>
        <dbReference type="Proteomes" id="UP000242470"/>
    </source>
</evidence>
<feature type="binding site" evidence="18">
    <location>
        <position position="358"/>
    </location>
    <ligand>
        <name>GTP</name>
        <dbReference type="ChEBI" id="CHEBI:37565"/>
    </ligand>
</feature>
<gene>
    <name evidence="18" type="primary">ribBA</name>
    <name evidence="21" type="ORF">CD158_00995</name>
    <name evidence="20" type="ORF">QYH67_04530</name>
</gene>
<comment type="similarity">
    <text evidence="6 18">In the N-terminal section; belongs to the DHBP synthase family.</text>
</comment>
<comment type="function">
    <text evidence="3 18">Catalyzes the conversion of D-ribulose 5-phosphate to formate and 3,4-dihydroxy-2-butanone 4-phosphate.</text>
</comment>
<feature type="binding site" evidence="18">
    <location>
        <position position="280"/>
    </location>
    <ligand>
        <name>GTP</name>
        <dbReference type="ChEBI" id="CHEBI:37565"/>
    </ligand>
</feature>
<dbReference type="SUPFAM" id="SSF55821">
    <property type="entry name" value="YrdC/RibB"/>
    <property type="match status" value="1"/>
</dbReference>
<feature type="binding site" evidence="18">
    <location>
        <position position="275"/>
    </location>
    <ligand>
        <name>Zn(2+)</name>
        <dbReference type="ChEBI" id="CHEBI:29105"/>
        <note>catalytic</note>
    </ligand>
</feature>
<keyword evidence="10 18" id="KW-0378">Hydrolase</keyword>
<sequence>MQFDHIETAIETLKQGELVIVVDDEDRENEGDLVAVTEFMKDDAINFMAKYGRGLICAPISRAIATQLQLSPMIEHNTDAYGTCFTVSVDHKATTTGISAHERTLTARQLIEPTSTSDDFHKPGHLFPLIAYDDGVLARTGHTEASVDLAKLAGAKPAAVICEIMNDDGTMAKGEDLQRFKETHQLPMITIEDLVKYRQTHEKELEEGQARTSTIEAKAKVKMPTEFGQFDMYGFTSRQNGNEIVAIVKGPIEETANVRIHSSCLTGDIFHSERCDCGEQLHAALKYINKHGGMVIYLPQEGRGIGLINKLKAYELIEQGYDTVTANHALGFKDDLREYHEAVDILKYFGVKHVNLLSNNPRKFEGLTQEGIDINQRIELIVPVNEHSAHYMTTKKEKMGHLI</sequence>
<evidence type="ECO:0000256" key="14">
    <source>
        <dbReference type="ARBA" id="ARBA00023211"/>
    </source>
</evidence>
<keyword evidence="11 18" id="KW-0862">Zinc</keyword>
<feature type="binding site" evidence="18">
    <location>
        <position position="28"/>
    </location>
    <ligand>
        <name>Mg(2+)</name>
        <dbReference type="ChEBI" id="CHEBI:18420"/>
        <label>1</label>
    </ligand>
</feature>
<reference evidence="20" key="2">
    <citation type="submission" date="2023-07" db="EMBL/GenBank/DDBJ databases">
        <title>Evaluation of the beneficial properties of pineapple isolates.</title>
        <authorList>
            <person name="Adefiranye O."/>
        </authorList>
    </citation>
    <scope>NUCLEOTIDE SEQUENCE</scope>
    <source>
        <strain evidence="20">PAPLE_T1</strain>
    </source>
</reference>
<dbReference type="GO" id="GO:0005525">
    <property type="term" value="F:GTP binding"/>
    <property type="evidence" value="ECO:0007669"/>
    <property type="project" value="UniProtKB-KW"/>
</dbReference>
<comment type="caution">
    <text evidence="21">The sequence shown here is derived from an EMBL/GenBank/DDBJ whole genome shotgun (WGS) entry which is preliminary data.</text>
</comment>
<dbReference type="GO" id="GO:0000287">
    <property type="term" value="F:magnesium ion binding"/>
    <property type="evidence" value="ECO:0007669"/>
    <property type="project" value="UniProtKB-UniRule"/>
</dbReference>
<evidence type="ECO:0000256" key="7">
    <source>
        <dbReference type="ARBA" id="ARBA00022619"/>
    </source>
</evidence>
<feature type="binding site" evidence="18">
    <location>
        <begin position="139"/>
        <end position="143"/>
    </location>
    <ligand>
        <name>D-ribulose 5-phosphate</name>
        <dbReference type="ChEBI" id="CHEBI:58121"/>
    </ligand>
</feature>
<evidence type="ECO:0000256" key="2">
    <source>
        <dbReference type="ARBA" id="ARBA00001936"/>
    </source>
</evidence>
<evidence type="ECO:0000256" key="9">
    <source>
        <dbReference type="ARBA" id="ARBA00022741"/>
    </source>
</evidence>
<keyword evidence="14 18" id="KW-0464">Manganese</keyword>
<dbReference type="HAMAP" id="MF_00179">
    <property type="entry name" value="RibA"/>
    <property type="match status" value="1"/>
</dbReference>
<dbReference type="FunFam" id="3.90.870.10:FF:000001">
    <property type="entry name" value="Riboflavin biosynthesis protein RibBA"/>
    <property type="match status" value="1"/>
</dbReference>
<evidence type="ECO:0000256" key="13">
    <source>
        <dbReference type="ARBA" id="ARBA00023134"/>
    </source>
</evidence>
<dbReference type="Pfam" id="PF00926">
    <property type="entry name" value="DHBP_synthase"/>
    <property type="match status" value="1"/>
</dbReference>
<proteinExistence type="inferred from homology"/>
<dbReference type="PIRSF" id="PIRSF001259">
    <property type="entry name" value="RibA"/>
    <property type="match status" value="1"/>
</dbReference>
<evidence type="ECO:0000256" key="4">
    <source>
        <dbReference type="ARBA" id="ARBA00004853"/>
    </source>
</evidence>
<feature type="binding site" evidence="18">
    <location>
        <position position="28"/>
    </location>
    <ligand>
        <name>Mg(2+)</name>
        <dbReference type="ChEBI" id="CHEBI:18420"/>
        <label>2</label>
    </ligand>
</feature>
<feature type="region of interest" description="DHBP synthase" evidence="18">
    <location>
        <begin position="1"/>
        <end position="200"/>
    </location>
</feature>
<keyword evidence="16 18" id="KW-0511">Multifunctional enzyme</keyword>
<dbReference type="NCBIfam" id="TIGR00506">
    <property type="entry name" value="ribB"/>
    <property type="match status" value="1"/>
</dbReference>
<protein>
    <recommendedName>
        <fullName evidence="18">Riboflavin biosynthesis protein RibBA</fullName>
    </recommendedName>
    <domain>
        <recommendedName>
            <fullName evidence="18">3,4-dihydroxy-2-butanone 4-phosphate synthase</fullName>
            <shortName evidence="18">DHBP synthase</shortName>
            <ecNumber evidence="18">4.1.99.12</ecNumber>
        </recommendedName>
    </domain>
    <domain>
        <recommendedName>
            <fullName evidence="18">GTP cyclohydrolase-2</fullName>
            <ecNumber evidence="18">3.5.4.25</ecNumber>
        </recommendedName>
        <alternativeName>
            <fullName evidence="18">GTP cyclohydrolase II</fullName>
        </alternativeName>
    </domain>
</protein>
<feature type="site" description="Essential for DHBP synthase activity" evidence="18">
    <location>
        <position position="125"/>
    </location>
</feature>
<evidence type="ECO:0000256" key="11">
    <source>
        <dbReference type="ARBA" id="ARBA00022833"/>
    </source>
</evidence>
<evidence type="ECO:0000256" key="8">
    <source>
        <dbReference type="ARBA" id="ARBA00022723"/>
    </source>
</evidence>
<dbReference type="RefSeq" id="WP_059108142.1">
    <property type="nucleotide sequence ID" value="NZ_AP024589.1"/>
</dbReference>
<comment type="pathway">
    <text evidence="5 18">Cofactor biosynthesis; riboflavin biosynthesis; 2-hydroxy-3-oxobutyl phosphate from D-ribulose 5-phosphate: step 1/1.</text>
</comment>
<dbReference type="InterPro" id="IPR016299">
    <property type="entry name" value="Riboflavin_synth_RibBA"/>
</dbReference>
<keyword evidence="15 18" id="KW-0456">Lyase</keyword>
<feature type="binding site" evidence="18">
    <location>
        <position position="363"/>
    </location>
    <ligand>
        <name>GTP</name>
        <dbReference type="ChEBI" id="CHEBI:37565"/>
    </ligand>
</feature>
<feature type="binding site" evidence="18">
    <location>
        <position position="323"/>
    </location>
    <ligand>
        <name>GTP</name>
        <dbReference type="ChEBI" id="CHEBI:37565"/>
    </ligand>
</feature>
<comment type="cofactor">
    <cofactor evidence="2">
        <name>Mn(2+)</name>
        <dbReference type="ChEBI" id="CHEBI:29035"/>
    </cofactor>
</comment>
<feature type="binding site" evidence="18">
    <location>
        <position position="163"/>
    </location>
    <ligand>
        <name>D-ribulose 5-phosphate</name>
        <dbReference type="ChEBI" id="CHEBI:58121"/>
    </ligand>
</feature>
<feature type="binding site" evidence="18">
    <location>
        <begin position="259"/>
        <end position="263"/>
    </location>
    <ligand>
        <name>GTP</name>
        <dbReference type="ChEBI" id="CHEBI:37565"/>
    </ligand>
</feature>
<evidence type="ECO:0000256" key="1">
    <source>
        <dbReference type="ARBA" id="ARBA00000141"/>
    </source>
</evidence>
<dbReference type="FunFam" id="3.40.50.10990:FF:000002">
    <property type="entry name" value="GTP cyclohydrolase-2"/>
    <property type="match status" value="1"/>
</dbReference>
<reference evidence="21 22" key="1">
    <citation type="submission" date="2017-08" db="EMBL/GenBank/DDBJ databases">
        <title>Draft genome sequences of 64 type strains of genus Staph aureus.</title>
        <authorList>
            <person name="Cole K."/>
            <person name="Golubchik T."/>
            <person name="Russell J."/>
            <person name="Foster D."/>
            <person name="Llewelyn M."/>
            <person name="Wilson D."/>
            <person name="Crook D."/>
            <person name="Paul J."/>
        </authorList>
    </citation>
    <scope>NUCLEOTIDE SEQUENCE [LARGE SCALE GENOMIC DNA]</scope>
    <source>
        <strain evidence="21 22">NCTC 12101</strain>
    </source>
</reference>
<feature type="site" description="Essential for DHBP synthase activity" evidence="18">
    <location>
        <position position="163"/>
    </location>
</feature>
<dbReference type="InterPro" id="IPR036144">
    <property type="entry name" value="RibA-like_sf"/>
</dbReference>
<keyword evidence="7 18" id="KW-0686">Riboflavin biosynthesis</keyword>
<evidence type="ECO:0000256" key="15">
    <source>
        <dbReference type="ARBA" id="ARBA00023239"/>
    </source>
</evidence>
<organism evidence="21 22">
    <name type="scientific">Staphylococcus auricularis</name>
    <dbReference type="NCBI Taxonomy" id="29379"/>
    <lineage>
        <taxon>Bacteria</taxon>
        <taxon>Bacillati</taxon>
        <taxon>Bacillota</taxon>
        <taxon>Bacilli</taxon>
        <taxon>Bacillales</taxon>
        <taxon>Staphylococcaceae</taxon>
        <taxon>Staphylococcus</taxon>
    </lineage>
</organism>
<keyword evidence="8 18" id="KW-0479">Metal-binding</keyword>
<feature type="active site" description="Nucleophile; for GTP cyclohydrolase activity" evidence="18">
    <location>
        <position position="337"/>
    </location>
</feature>
<dbReference type="GeneID" id="64981953"/>
<dbReference type="GO" id="GO:0030145">
    <property type="term" value="F:manganese ion binding"/>
    <property type="evidence" value="ECO:0007669"/>
    <property type="project" value="UniProtKB-UniRule"/>
</dbReference>
<feature type="binding site" evidence="18">
    <location>
        <position position="142"/>
    </location>
    <ligand>
        <name>Mg(2+)</name>
        <dbReference type="ChEBI" id="CHEBI:18420"/>
        <label>2</label>
    </ligand>
</feature>
<evidence type="ECO:0000256" key="18">
    <source>
        <dbReference type="HAMAP-Rule" id="MF_01283"/>
    </source>
</evidence>
<evidence type="ECO:0000256" key="12">
    <source>
        <dbReference type="ARBA" id="ARBA00022842"/>
    </source>
</evidence>
<dbReference type="InterPro" id="IPR017945">
    <property type="entry name" value="DHBP_synth_RibB-like_a/b_dom"/>
</dbReference>
<feature type="binding site" evidence="18">
    <location>
        <position position="264"/>
    </location>
    <ligand>
        <name>Zn(2+)</name>
        <dbReference type="ChEBI" id="CHEBI:29105"/>
        <note>catalytic</note>
    </ligand>
</feature>
<comment type="cofactor">
    <cofactor evidence="18">
        <name>Zn(2+)</name>
        <dbReference type="ChEBI" id="CHEBI:29105"/>
    </cofactor>
    <text evidence="18">Binds 1 zinc ion per subunit.</text>
</comment>
<comment type="catalytic activity">
    <reaction evidence="17 18">
        <text>GTP + 4 H2O = 2,5-diamino-6-hydroxy-4-(5-phosphoribosylamino)-pyrimidine + formate + 2 phosphate + 3 H(+)</text>
        <dbReference type="Rhea" id="RHEA:23704"/>
        <dbReference type="ChEBI" id="CHEBI:15377"/>
        <dbReference type="ChEBI" id="CHEBI:15378"/>
        <dbReference type="ChEBI" id="CHEBI:15740"/>
        <dbReference type="ChEBI" id="CHEBI:37565"/>
        <dbReference type="ChEBI" id="CHEBI:43474"/>
        <dbReference type="ChEBI" id="CHEBI:58614"/>
        <dbReference type="EC" id="3.5.4.25"/>
    </reaction>
</comment>
<evidence type="ECO:0000313" key="20">
    <source>
        <dbReference type="EMBL" id="MDN4532856.1"/>
    </source>
</evidence>
<keyword evidence="9 18" id="KW-0547">Nucleotide-binding</keyword>
<dbReference type="NCBIfam" id="TIGR00505">
    <property type="entry name" value="ribA"/>
    <property type="match status" value="1"/>
</dbReference>
<name>A0AAP8TU24_9STAP</name>